<name>A0ABV8B769_9BACI</name>
<accession>A0ABV8B769</accession>
<evidence type="ECO:0000313" key="2">
    <source>
        <dbReference type="Proteomes" id="UP001595752"/>
    </source>
</evidence>
<dbReference type="EMBL" id="JBHRZT010000068">
    <property type="protein sequence ID" value="MFC3885027.1"/>
    <property type="molecule type" value="Genomic_DNA"/>
</dbReference>
<dbReference type="RefSeq" id="WP_377917062.1">
    <property type="nucleotide sequence ID" value="NZ_JBHRZT010000068.1"/>
</dbReference>
<keyword evidence="2" id="KW-1185">Reference proteome</keyword>
<gene>
    <name evidence="1" type="ORF">ACFOU2_16740</name>
</gene>
<protein>
    <submittedName>
        <fullName evidence="1">Uncharacterized protein</fullName>
    </submittedName>
</protein>
<proteinExistence type="predicted"/>
<dbReference type="Proteomes" id="UP001595752">
    <property type="component" value="Unassembled WGS sequence"/>
</dbReference>
<evidence type="ECO:0000313" key="1">
    <source>
        <dbReference type="EMBL" id="MFC3885027.1"/>
    </source>
</evidence>
<organism evidence="1 2">
    <name type="scientific">Bacillus songklensis</name>
    <dbReference type="NCBI Taxonomy" id="1069116"/>
    <lineage>
        <taxon>Bacteria</taxon>
        <taxon>Bacillati</taxon>
        <taxon>Bacillota</taxon>
        <taxon>Bacilli</taxon>
        <taxon>Bacillales</taxon>
        <taxon>Bacillaceae</taxon>
        <taxon>Bacillus</taxon>
    </lineage>
</organism>
<comment type="caution">
    <text evidence="1">The sequence shown here is derived from an EMBL/GenBank/DDBJ whole genome shotgun (WGS) entry which is preliminary data.</text>
</comment>
<reference evidence="2" key="1">
    <citation type="journal article" date="2019" name="Int. J. Syst. Evol. Microbiol.">
        <title>The Global Catalogue of Microorganisms (GCM) 10K type strain sequencing project: providing services to taxonomists for standard genome sequencing and annotation.</title>
        <authorList>
            <consortium name="The Broad Institute Genomics Platform"/>
            <consortium name="The Broad Institute Genome Sequencing Center for Infectious Disease"/>
            <person name="Wu L."/>
            <person name="Ma J."/>
        </authorList>
    </citation>
    <scope>NUCLEOTIDE SEQUENCE [LARGE SCALE GENOMIC DNA]</scope>
    <source>
        <strain evidence="2">CCUG 61889</strain>
    </source>
</reference>
<sequence length="160" mass="18567">MKPKNRKQAIEYDCAFVFLSLYNNQFKTDYQIMELSDIPDIKCKDRLTNAELYLEITLHEDIKGEIPFLLGRTKKKPTAQPRKGTVKNGEDESLIILIDVINKKLLKKYGKNVALVVRHMSSKSWNLNVEQVKNSLDLKNHPFDKGIWIVTSDFSIIRID</sequence>